<organism evidence="1 2">
    <name type="scientific">Opisthorchis viverrini</name>
    <name type="common">Southeast Asian liver fluke</name>
    <dbReference type="NCBI Taxonomy" id="6198"/>
    <lineage>
        <taxon>Eukaryota</taxon>
        <taxon>Metazoa</taxon>
        <taxon>Spiralia</taxon>
        <taxon>Lophotrochozoa</taxon>
        <taxon>Platyhelminthes</taxon>
        <taxon>Trematoda</taxon>
        <taxon>Digenea</taxon>
        <taxon>Opisthorchiida</taxon>
        <taxon>Opisthorchiata</taxon>
        <taxon>Opisthorchiidae</taxon>
        <taxon>Opisthorchis</taxon>
    </lineage>
</organism>
<dbReference type="RefSeq" id="XP_009163295.1">
    <property type="nucleotide sequence ID" value="XM_009165031.1"/>
</dbReference>
<dbReference type="KEGG" id="ovi:T265_01088"/>
<proteinExistence type="predicted"/>
<accession>A0A075AJ97</accession>
<dbReference type="GeneID" id="20315276"/>
<dbReference type="AlphaFoldDB" id="A0A075AJ97"/>
<dbReference type="EMBL" id="KL596629">
    <property type="protein sequence ID" value="KER33004.1"/>
    <property type="molecule type" value="Genomic_DNA"/>
</dbReference>
<name>A0A075AJ97_OPIVI</name>
<evidence type="ECO:0000313" key="1">
    <source>
        <dbReference type="EMBL" id="KER33004.1"/>
    </source>
</evidence>
<sequence length="102" mass="11506">MRQSKITATRGISYGGAYEASNKLIRQHKQQRKITLPYIRKVAEMTERHLRQHGIAVAFRPTNTLRTLSKPKGVTPINSQLLYGADTPDDIASAFFITTAEY</sequence>
<dbReference type="CTD" id="20315276"/>
<gene>
    <name evidence="1" type="ORF">T265_01088</name>
</gene>
<reference evidence="1 2" key="1">
    <citation type="submission" date="2013-11" db="EMBL/GenBank/DDBJ databases">
        <title>Opisthorchis viverrini - life in the bile duct.</title>
        <authorList>
            <person name="Young N.D."/>
            <person name="Nagarajan N."/>
            <person name="Lin S.J."/>
            <person name="Korhonen P.K."/>
            <person name="Jex A.R."/>
            <person name="Hall R.S."/>
            <person name="Safavi-Hemami H."/>
            <person name="Kaewkong W."/>
            <person name="Bertrand D."/>
            <person name="Gao S."/>
            <person name="Seet Q."/>
            <person name="Wongkham S."/>
            <person name="Teh B.T."/>
            <person name="Wongkham C."/>
            <person name="Intapan P.M."/>
            <person name="Maleewong W."/>
            <person name="Yang X."/>
            <person name="Hu M."/>
            <person name="Wang Z."/>
            <person name="Hofmann A."/>
            <person name="Sternberg P.W."/>
            <person name="Tan P."/>
            <person name="Wang J."/>
            <person name="Gasser R.B."/>
        </authorList>
    </citation>
    <scope>NUCLEOTIDE SEQUENCE [LARGE SCALE GENOMIC DNA]</scope>
</reference>
<evidence type="ECO:0000313" key="2">
    <source>
        <dbReference type="Proteomes" id="UP000054324"/>
    </source>
</evidence>
<protein>
    <submittedName>
        <fullName evidence="1">Uncharacterized protein</fullName>
    </submittedName>
</protein>
<keyword evidence="2" id="KW-1185">Reference proteome</keyword>
<dbReference type="Proteomes" id="UP000054324">
    <property type="component" value="Unassembled WGS sequence"/>
</dbReference>